<proteinExistence type="predicted"/>
<evidence type="ECO:0000313" key="3">
    <source>
        <dbReference type="Proteomes" id="UP001239462"/>
    </source>
</evidence>
<gene>
    <name evidence="2" type="ORF">QTN89_27950</name>
</gene>
<dbReference type="RefSeq" id="WP_289167427.1">
    <property type="nucleotide sequence ID" value="NZ_JASZZN010000037.1"/>
</dbReference>
<comment type="caution">
    <text evidence="2">The sequence shown here is derived from an EMBL/GenBank/DDBJ whole genome shotgun (WGS) entry which is preliminary data.</text>
</comment>
<feature type="region of interest" description="Disordered" evidence="1">
    <location>
        <begin position="278"/>
        <end position="305"/>
    </location>
</feature>
<reference evidence="2 3" key="1">
    <citation type="submission" date="2023-06" db="EMBL/GenBank/DDBJ databases">
        <title>Roseiconus lacunae JC819 isolated from Gulf of Mannar region, Tamil Nadu.</title>
        <authorList>
            <person name="Pk S."/>
            <person name="Ch S."/>
            <person name="Ch V.R."/>
        </authorList>
    </citation>
    <scope>NUCLEOTIDE SEQUENCE [LARGE SCALE GENOMIC DNA]</scope>
    <source>
        <strain evidence="2 3">JC819</strain>
    </source>
</reference>
<organism evidence="2 3">
    <name type="scientific">Roseiconus lacunae</name>
    <dbReference type="NCBI Taxonomy" id="2605694"/>
    <lineage>
        <taxon>Bacteria</taxon>
        <taxon>Pseudomonadati</taxon>
        <taxon>Planctomycetota</taxon>
        <taxon>Planctomycetia</taxon>
        <taxon>Pirellulales</taxon>
        <taxon>Pirellulaceae</taxon>
        <taxon>Roseiconus</taxon>
    </lineage>
</organism>
<accession>A0ABT7PS48</accession>
<protein>
    <submittedName>
        <fullName evidence="2">Uncharacterized protein</fullName>
    </submittedName>
</protein>
<name>A0ABT7PS48_9BACT</name>
<dbReference type="EMBL" id="JASZZN010000037">
    <property type="protein sequence ID" value="MDM4019320.1"/>
    <property type="molecule type" value="Genomic_DNA"/>
</dbReference>
<dbReference type="Proteomes" id="UP001239462">
    <property type="component" value="Unassembled WGS sequence"/>
</dbReference>
<sequence>MQFSEARNHNILVFEDIDDTINQSISSIISHEWPDHYRIAFRSGIPSSRRHLLVHEGLFGDVILSPSDPGVSQPRVCFVQYSQATVPDPMSARERFNRLWQLDGRNTAIGQLAKAWMQFDPRRPDPLEQVDPSIAIIPPEIIARRRGGRKVLVLAGSEDQKKDLVDVIAKLTEISPIDSDTYSYTTFASQDGEVLVATSADARKLRHVGQQLVVVASGGQRPGLPDAVVRSREVRVICDFIDECCATYLGDSHGRARCYRELDLETIGIPDRLPGGVSCLADETPRQRPRRRRTRRGGRRQQLNS</sequence>
<evidence type="ECO:0000313" key="2">
    <source>
        <dbReference type="EMBL" id="MDM4019320.1"/>
    </source>
</evidence>
<keyword evidence="3" id="KW-1185">Reference proteome</keyword>
<feature type="compositionally biased region" description="Basic residues" evidence="1">
    <location>
        <begin position="287"/>
        <end position="299"/>
    </location>
</feature>
<evidence type="ECO:0000256" key="1">
    <source>
        <dbReference type="SAM" id="MobiDB-lite"/>
    </source>
</evidence>